<dbReference type="Gene3D" id="1.20.120.330">
    <property type="entry name" value="Nucleotidyltransferases domain 2"/>
    <property type="match status" value="1"/>
</dbReference>
<dbReference type="GO" id="GO:0005764">
    <property type="term" value="C:lysosome"/>
    <property type="evidence" value="ECO:0007669"/>
    <property type="project" value="TreeGrafter"/>
</dbReference>
<gene>
    <name evidence="3" type="ORF">KP509_13G008800</name>
</gene>
<sequence>MAAPVSTQLSFDAAPECLQKYSFSGGELRQFTLSQVYARSRLRRWERASTSAGSSPDSSFSPSAPTRSRQASLHKTIPCDKSATVSRRAFTALFGIVSHTVIVSKSRADGEMLNESERMRLEMIQKLEEKSKDPSVEGNKQTMGAAETMKEPRTVSDDLLPGETESSSNPRLIPAVTEPSSKEDAPQIQDKNITVQGAGGSVNFLGTLSWIGSGVLGGMYWLERQAKESADMSLQNMTVELKAKEDAMNSLREQLEGDLSHAKELALQQSKKSKQEIEALMNDISSAKSIAETLERELTTEKLVSENLGKQIKSLQLVLEETQKQKETLESKIIEEENRGVQLEEDKKRINSELEKRLVERDTLRLALKEREKAFEDLESLLTVKLEALSQAESKIDELMKEVCSLKEKVSSSQNNVDYLEGELASANAHGQHLEQKLISMTEEFDSFKKASALEVASLQLELDSKDAEVNDLKHELDTTINHSNELKKTISNLHGEIDTLEKQINESNVVIKELQRDLEARFKEINTSKSQISCLEEDLRIAKENNRELQEKSSEAEKKAESKLNSLKETLEHEQTVVNKLSKELEKAKHDLGISKDEVSLRKHQLGELEGLQDKLKKDLNESESYVKSLETALENEKEISASNKRQLDSARKSITEAKDHIKLLRKDVAKAKSESERLMKEVKDLEIKLGTEVKKVTELEAEKKSLNLSLNEEREVTAKLKHKVEQMDSALGKLSRDRDSSLNRVKRLEGELAATKGEMLRLQKQAVVVDGALKDAKSRVQKVSEMKQSDEQASNAARIATEITNLQGELSDVGKGLETAEKTQEEAEVAVGSLREVVRPDGTVE</sequence>
<reference evidence="3" key="1">
    <citation type="submission" date="2021-08" db="EMBL/GenBank/DDBJ databases">
        <title>WGS assembly of Ceratopteris richardii.</title>
        <authorList>
            <person name="Marchant D.B."/>
            <person name="Chen G."/>
            <person name="Jenkins J."/>
            <person name="Shu S."/>
            <person name="Leebens-Mack J."/>
            <person name="Grimwood J."/>
            <person name="Schmutz J."/>
            <person name="Soltis P."/>
            <person name="Soltis D."/>
            <person name="Chen Z.-H."/>
        </authorList>
    </citation>
    <scope>NUCLEOTIDE SEQUENCE</scope>
    <source>
        <strain evidence="3">Whitten #5841</strain>
        <tissue evidence="3">Leaf</tissue>
    </source>
</reference>
<dbReference type="Proteomes" id="UP000825935">
    <property type="component" value="Chromosome 13"/>
</dbReference>
<dbReference type="OMA" id="MAKSEIC"/>
<accession>A0A8T2TB78</accession>
<comment type="caution">
    <text evidence="3">The sequence shown here is derived from an EMBL/GenBank/DDBJ whole genome shotgun (WGS) entry which is preliminary data.</text>
</comment>
<protein>
    <recommendedName>
        <fullName evidence="5">MAR-binding filament-like protein 1-1</fullName>
    </recommendedName>
</protein>
<evidence type="ECO:0000256" key="1">
    <source>
        <dbReference type="SAM" id="Coils"/>
    </source>
</evidence>
<dbReference type="PANTHER" id="PTHR46753">
    <property type="entry name" value="FYVE AND COILED-COIL DOMAIN-CONTAINING PROTEIN 1"/>
    <property type="match status" value="1"/>
</dbReference>
<feature type="region of interest" description="Disordered" evidence="2">
    <location>
        <begin position="46"/>
        <end position="75"/>
    </location>
</feature>
<feature type="coiled-coil region" evidence="1">
    <location>
        <begin position="234"/>
        <end position="353"/>
    </location>
</feature>
<dbReference type="SUPFAM" id="SSF57997">
    <property type="entry name" value="Tropomyosin"/>
    <property type="match status" value="1"/>
</dbReference>
<dbReference type="PANTHER" id="PTHR46753:SF2">
    <property type="entry name" value="FYVE AND COILED-COIL DOMAIN-CONTAINING PROTEIN 1"/>
    <property type="match status" value="1"/>
</dbReference>
<organism evidence="3 4">
    <name type="scientific">Ceratopteris richardii</name>
    <name type="common">Triangle waterfern</name>
    <dbReference type="NCBI Taxonomy" id="49495"/>
    <lineage>
        <taxon>Eukaryota</taxon>
        <taxon>Viridiplantae</taxon>
        <taxon>Streptophyta</taxon>
        <taxon>Embryophyta</taxon>
        <taxon>Tracheophyta</taxon>
        <taxon>Polypodiopsida</taxon>
        <taxon>Polypodiidae</taxon>
        <taxon>Polypodiales</taxon>
        <taxon>Pteridineae</taxon>
        <taxon>Pteridaceae</taxon>
        <taxon>Parkerioideae</taxon>
        <taxon>Ceratopteris</taxon>
    </lineage>
</organism>
<dbReference type="OrthoDB" id="10255522at2759"/>
<dbReference type="GO" id="GO:0005776">
    <property type="term" value="C:autophagosome"/>
    <property type="evidence" value="ECO:0007669"/>
    <property type="project" value="TreeGrafter"/>
</dbReference>
<feature type="coiled-coil region" evidence="1">
    <location>
        <begin position="649"/>
        <end position="767"/>
    </location>
</feature>
<evidence type="ECO:0000313" key="3">
    <source>
        <dbReference type="EMBL" id="KAH7420467.1"/>
    </source>
</evidence>
<feature type="compositionally biased region" description="Low complexity" evidence="2">
    <location>
        <begin position="48"/>
        <end position="65"/>
    </location>
</feature>
<dbReference type="GO" id="GO:0072383">
    <property type="term" value="P:plus-end-directed vesicle transport along microtubule"/>
    <property type="evidence" value="ECO:0007669"/>
    <property type="project" value="TreeGrafter"/>
</dbReference>
<proteinExistence type="predicted"/>
<feature type="region of interest" description="Disordered" evidence="2">
    <location>
        <begin position="129"/>
        <end position="186"/>
    </location>
</feature>
<evidence type="ECO:0000313" key="4">
    <source>
        <dbReference type="Proteomes" id="UP000825935"/>
    </source>
</evidence>
<keyword evidence="1" id="KW-0175">Coiled coil</keyword>
<keyword evidence="4" id="KW-1185">Reference proteome</keyword>
<dbReference type="EMBL" id="CM035418">
    <property type="protein sequence ID" value="KAH7420467.1"/>
    <property type="molecule type" value="Genomic_DNA"/>
</dbReference>
<dbReference type="GO" id="GO:0005770">
    <property type="term" value="C:late endosome"/>
    <property type="evidence" value="ECO:0007669"/>
    <property type="project" value="TreeGrafter"/>
</dbReference>
<evidence type="ECO:0000256" key="2">
    <source>
        <dbReference type="SAM" id="MobiDB-lite"/>
    </source>
</evidence>
<dbReference type="AlphaFoldDB" id="A0A8T2TB78"/>
<feature type="coiled-coil region" evidence="1">
    <location>
        <begin position="456"/>
        <end position="599"/>
    </location>
</feature>
<dbReference type="GO" id="GO:1901098">
    <property type="term" value="P:positive regulation of autophagosome maturation"/>
    <property type="evidence" value="ECO:0007669"/>
    <property type="project" value="TreeGrafter"/>
</dbReference>
<evidence type="ECO:0008006" key="5">
    <source>
        <dbReference type="Google" id="ProtNLM"/>
    </source>
</evidence>
<name>A0A8T2TB78_CERRI</name>